<protein>
    <recommendedName>
        <fullName evidence="5">Secreted protein</fullName>
    </recommendedName>
</protein>
<sequence>MGWMGSFCLVAFAFFLSFLLSPCFVYSNSSADGIQVSLAVFLLIGLYRTGTSTCKLSTAGRRRAASEKKRKKKKRCRGIPTRARR</sequence>
<feature type="signal peptide" evidence="2">
    <location>
        <begin position="1"/>
        <end position="27"/>
    </location>
</feature>
<keyword evidence="2" id="KW-0732">Signal</keyword>
<evidence type="ECO:0000256" key="2">
    <source>
        <dbReference type="SAM" id="SignalP"/>
    </source>
</evidence>
<feature type="chain" id="PRO_5015469691" description="Secreted protein" evidence="2">
    <location>
        <begin position="28"/>
        <end position="85"/>
    </location>
</feature>
<dbReference type="AlphaFoldDB" id="A0A2T6ZL89"/>
<comment type="caution">
    <text evidence="3">The sequence shown here is derived from an EMBL/GenBank/DDBJ whole genome shotgun (WGS) entry which is preliminary data.</text>
</comment>
<gene>
    <name evidence="3" type="ORF">B9Z19DRAFT_1088694</name>
</gene>
<name>A0A2T6ZL89_TUBBO</name>
<keyword evidence="4" id="KW-1185">Reference proteome</keyword>
<evidence type="ECO:0000313" key="3">
    <source>
        <dbReference type="EMBL" id="PUU76243.1"/>
    </source>
</evidence>
<evidence type="ECO:0000256" key="1">
    <source>
        <dbReference type="SAM" id="MobiDB-lite"/>
    </source>
</evidence>
<dbReference type="Proteomes" id="UP000244722">
    <property type="component" value="Unassembled WGS sequence"/>
</dbReference>
<accession>A0A2T6ZL89</accession>
<organism evidence="3 4">
    <name type="scientific">Tuber borchii</name>
    <name type="common">White truffle</name>
    <dbReference type="NCBI Taxonomy" id="42251"/>
    <lineage>
        <taxon>Eukaryota</taxon>
        <taxon>Fungi</taxon>
        <taxon>Dikarya</taxon>
        <taxon>Ascomycota</taxon>
        <taxon>Pezizomycotina</taxon>
        <taxon>Pezizomycetes</taxon>
        <taxon>Pezizales</taxon>
        <taxon>Tuberaceae</taxon>
        <taxon>Tuber</taxon>
    </lineage>
</organism>
<feature type="region of interest" description="Disordered" evidence="1">
    <location>
        <begin position="59"/>
        <end position="85"/>
    </location>
</feature>
<dbReference type="EMBL" id="NESQ01000195">
    <property type="protein sequence ID" value="PUU76243.1"/>
    <property type="molecule type" value="Genomic_DNA"/>
</dbReference>
<evidence type="ECO:0000313" key="4">
    <source>
        <dbReference type="Proteomes" id="UP000244722"/>
    </source>
</evidence>
<reference evidence="3 4" key="1">
    <citation type="submission" date="2017-04" db="EMBL/GenBank/DDBJ databases">
        <title>Draft genome sequence of Tuber borchii Vittad., a whitish edible truffle.</title>
        <authorList>
            <consortium name="DOE Joint Genome Institute"/>
            <person name="Murat C."/>
            <person name="Kuo A."/>
            <person name="Barry K.W."/>
            <person name="Clum A."/>
            <person name="Dockter R.B."/>
            <person name="Fauchery L."/>
            <person name="Iotti M."/>
            <person name="Kohler A."/>
            <person name="Labutti K."/>
            <person name="Lindquist E.A."/>
            <person name="Lipzen A."/>
            <person name="Ohm R.A."/>
            <person name="Wang M."/>
            <person name="Grigoriev I.V."/>
            <person name="Zambonelli A."/>
            <person name="Martin F.M."/>
        </authorList>
    </citation>
    <scope>NUCLEOTIDE SEQUENCE [LARGE SCALE GENOMIC DNA]</scope>
    <source>
        <strain evidence="3 4">Tbo3840</strain>
    </source>
</reference>
<evidence type="ECO:0008006" key="5">
    <source>
        <dbReference type="Google" id="ProtNLM"/>
    </source>
</evidence>
<feature type="compositionally biased region" description="Basic residues" evidence="1">
    <location>
        <begin position="60"/>
        <end position="85"/>
    </location>
</feature>
<proteinExistence type="predicted"/>